<name>X1I4D9_9ZZZZ</name>
<reference evidence="1" key="1">
    <citation type="journal article" date="2014" name="Front. Microbiol.">
        <title>High frequency of phylogenetically diverse reductive dehalogenase-homologous genes in deep subseafloor sedimentary metagenomes.</title>
        <authorList>
            <person name="Kawai M."/>
            <person name="Futagami T."/>
            <person name="Toyoda A."/>
            <person name="Takaki Y."/>
            <person name="Nishi S."/>
            <person name="Hori S."/>
            <person name="Arai W."/>
            <person name="Tsubouchi T."/>
            <person name="Morono Y."/>
            <person name="Uchiyama I."/>
            <person name="Ito T."/>
            <person name="Fujiyama A."/>
            <person name="Inagaki F."/>
            <person name="Takami H."/>
        </authorList>
    </citation>
    <scope>NUCLEOTIDE SEQUENCE</scope>
    <source>
        <strain evidence="1">Expedition CK06-06</strain>
    </source>
</reference>
<evidence type="ECO:0000313" key="1">
    <source>
        <dbReference type="EMBL" id="GAH52428.1"/>
    </source>
</evidence>
<proteinExistence type="predicted"/>
<sequence length="289" mass="31533">HKCDARNIDATAELIRTVNPTVIYNNMTLASWWVGRGLSADKTKKWDRMMALSYPLHSALAIKLMQAVNESGTTAPVLNNSYPDVTNPILCRNGLCPLVGSGNFDLLVAEIKRKINLAWHVSIPEITIFMVGEHALIMLGPKEGVPYFFKVLVGGKDVTSEFDVVSLMVDKLAPDGPEETTWMSHPKVAASAVGHLMSILNDTNEFTHAPGPSGLPGGYPIRLGAKSAEVVLPEGLSLEEAIRINVESMRYEGIEEIKDDGTVVATDEARAIAKEMLEIDYPKTVTFTD</sequence>
<organism evidence="1">
    <name type="scientific">marine sediment metagenome</name>
    <dbReference type="NCBI Taxonomy" id="412755"/>
    <lineage>
        <taxon>unclassified sequences</taxon>
        <taxon>metagenomes</taxon>
        <taxon>ecological metagenomes</taxon>
    </lineage>
</organism>
<comment type="caution">
    <text evidence="1">The sequence shown here is derived from an EMBL/GenBank/DDBJ whole genome shotgun (WGS) entry which is preliminary data.</text>
</comment>
<protein>
    <submittedName>
        <fullName evidence="1">Uncharacterized protein</fullName>
    </submittedName>
</protein>
<dbReference type="EMBL" id="BARU01019415">
    <property type="protein sequence ID" value="GAH52428.1"/>
    <property type="molecule type" value="Genomic_DNA"/>
</dbReference>
<feature type="non-terminal residue" evidence="1">
    <location>
        <position position="1"/>
    </location>
</feature>
<feature type="non-terminal residue" evidence="1">
    <location>
        <position position="289"/>
    </location>
</feature>
<accession>X1I4D9</accession>
<gene>
    <name evidence="1" type="ORF">S03H2_31971</name>
</gene>
<dbReference type="AlphaFoldDB" id="X1I4D9"/>